<gene>
    <name evidence="2" type="ORF">PORCRE_1661</name>
</gene>
<evidence type="ECO:0000313" key="3">
    <source>
        <dbReference type="Proteomes" id="UP000018031"/>
    </source>
</evidence>
<evidence type="ECO:0000313" key="2">
    <source>
        <dbReference type="EMBL" id="GAD05947.1"/>
    </source>
</evidence>
<reference evidence="3" key="1">
    <citation type="journal article" date="2013" name="Genome">
        <title>Draft Genome Sequences of Porphyromonas crevioricanis JCM 15906T and Porphyromonas cansulci JCM 13913T Isolated from a Canine Oral Cavity.</title>
        <authorList>
            <person name="Sakamoto M."/>
            <person name="Tanaka N."/>
            <person name="Shiwa Y."/>
            <person name="Yoshikawa H."/>
            <person name="Ohkuma M."/>
        </authorList>
    </citation>
    <scope>NUCLEOTIDE SEQUENCE [LARGE SCALE GENOMIC DNA]</scope>
    <source>
        <strain evidence="3">JCM 15906</strain>
    </source>
</reference>
<organism evidence="2 3">
    <name type="scientific">Porphyromonas crevioricanis JCM 15906</name>
    <dbReference type="NCBI Taxonomy" id="1305617"/>
    <lineage>
        <taxon>Bacteria</taxon>
        <taxon>Pseudomonadati</taxon>
        <taxon>Bacteroidota</taxon>
        <taxon>Bacteroidia</taxon>
        <taxon>Bacteroidales</taxon>
        <taxon>Porphyromonadaceae</taxon>
        <taxon>Porphyromonas</taxon>
    </lineage>
</organism>
<protein>
    <submittedName>
        <fullName evidence="2">Uncharacterized protein</fullName>
    </submittedName>
</protein>
<keyword evidence="1" id="KW-0472">Membrane</keyword>
<comment type="caution">
    <text evidence="2">The sequence shown here is derived from an EMBL/GenBank/DDBJ whole genome shotgun (WGS) entry which is preliminary data.</text>
</comment>
<name>T1CQ18_9PORP</name>
<feature type="transmembrane region" description="Helical" evidence="1">
    <location>
        <begin position="6"/>
        <end position="26"/>
    </location>
</feature>
<evidence type="ECO:0000256" key="1">
    <source>
        <dbReference type="SAM" id="Phobius"/>
    </source>
</evidence>
<sequence length="42" mass="4897">MPFVDLQNAEIFIFVLELFTMIIVSCKGSRNSLLRARMVVFF</sequence>
<dbReference type="Proteomes" id="UP000018031">
    <property type="component" value="Unassembled WGS sequence"/>
</dbReference>
<accession>T1CQ18</accession>
<dbReference type="EMBL" id="BAOU01000046">
    <property type="protein sequence ID" value="GAD05947.1"/>
    <property type="molecule type" value="Genomic_DNA"/>
</dbReference>
<proteinExistence type="predicted"/>
<reference evidence="2 3" key="2">
    <citation type="journal article" date="2013" name="Genome Announc.">
        <title>Draft Genome Sequences of Porphyromonas crevioricanis JCM 15906T and Porphyromonas cansulci JCM 13913T Isolated from a Canine Oral Cavity.</title>
        <authorList>
            <person name="Sakamoto M."/>
            <person name="Tanaka N."/>
            <person name="Shiwa Y."/>
            <person name="Yoshikawa H."/>
            <person name="Ohkuma M."/>
        </authorList>
    </citation>
    <scope>NUCLEOTIDE SEQUENCE [LARGE SCALE GENOMIC DNA]</scope>
    <source>
        <strain evidence="2 3">JCM 15906</strain>
    </source>
</reference>
<dbReference type="AlphaFoldDB" id="T1CQ18"/>
<keyword evidence="1" id="KW-1133">Transmembrane helix</keyword>
<keyword evidence="1" id="KW-0812">Transmembrane</keyword>